<dbReference type="Gene3D" id="3.30.1490.480">
    <property type="entry name" value="Endolytic murein transglycosylase"/>
    <property type="match status" value="1"/>
</dbReference>
<keyword evidence="7" id="KW-0997">Cell inner membrane</keyword>
<dbReference type="Pfam" id="PF02618">
    <property type="entry name" value="YceG"/>
    <property type="match status" value="1"/>
</dbReference>
<evidence type="ECO:0000256" key="3">
    <source>
        <dbReference type="ARBA" id="ARBA00022989"/>
    </source>
</evidence>
<evidence type="ECO:0000256" key="6">
    <source>
        <dbReference type="ARBA" id="ARBA00023316"/>
    </source>
</evidence>
<dbReference type="Gene3D" id="3.30.160.60">
    <property type="entry name" value="Classic Zinc Finger"/>
    <property type="match status" value="1"/>
</dbReference>
<evidence type="ECO:0000313" key="8">
    <source>
        <dbReference type="EMBL" id="CAB1275924.1"/>
    </source>
</evidence>
<dbReference type="RefSeq" id="WP_197743661.1">
    <property type="nucleotide sequence ID" value="NZ_LR778175.1"/>
</dbReference>
<evidence type="ECO:0000256" key="7">
    <source>
        <dbReference type="HAMAP-Rule" id="MF_02065"/>
    </source>
</evidence>
<name>A0A7G1Q9M1_9GAMM</name>
<dbReference type="NCBIfam" id="TIGR00247">
    <property type="entry name" value="endolytic transglycosylase MltG"/>
    <property type="match status" value="1"/>
</dbReference>
<dbReference type="EMBL" id="LR778175">
    <property type="protein sequence ID" value="CAB1275924.1"/>
    <property type="molecule type" value="Genomic_DNA"/>
</dbReference>
<keyword evidence="3 7" id="KW-1133">Transmembrane helix</keyword>
<gene>
    <name evidence="7" type="primary">mltG</name>
    <name evidence="8" type="ORF">NSCAC_0911</name>
</gene>
<dbReference type="CDD" id="cd08010">
    <property type="entry name" value="MltG_like"/>
    <property type="match status" value="1"/>
</dbReference>
<organism evidence="8 9">
    <name type="scientific">Candidatus Nitrosacidococcus tergens</name>
    <dbReference type="NCBI Taxonomy" id="553981"/>
    <lineage>
        <taxon>Bacteria</taxon>
        <taxon>Pseudomonadati</taxon>
        <taxon>Pseudomonadota</taxon>
        <taxon>Gammaproteobacteria</taxon>
        <taxon>Chromatiales</taxon>
        <taxon>Chromatiaceae</taxon>
        <taxon>Candidatus Nitrosacidococcus</taxon>
    </lineage>
</organism>
<dbReference type="GO" id="GO:0009252">
    <property type="term" value="P:peptidoglycan biosynthetic process"/>
    <property type="evidence" value="ECO:0007669"/>
    <property type="project" value="UniProtKB-UniRule"/>
</dbReference>
<keyword evidence="6 7" id="KW-0961">Cell wall biogenesis/degradation</keyword>
<dbReference type="InterPro" id="IPR003770">
    <property type="entry name" value="MLTG-like"/>
</dbReference>
<dbReference type="GO" id="GO:0008932">
    <property type="term" value="F:lytic endotransglycosylase activity"/>
    <property type="evidence" value="ECO:0007669"/>
    <property type="project" value="UniProtKB-UniRule"/>
</dbReference>
<evidence type="ECO:0000256" key="1">
    <source>
        <dbReference type="ARBA" id="ARBA00022475"/>
    </source>
</evidence>
<dbReference type="PANTHER" id="PTHR30518:SF2">
    <property type="entry name" value="ENDOLYTIC MUREIN TRANSGLYCOSYLASE"/>
    <property type="match status" value="1"/>
</dbReference>
<sequence length="339" mass="38656">MSKKGLFFFFLSIILSLGVWIKLEYGKFVNTLFQVRKGGYYFEISKGATAHSIARGLYDQGLLLTNPLYFYLLTRWKGKTQAIKAGEYYIPSGTTPLSFLEQIVNGKVVQHSFTIIEGWTFTQLINAINNTPYVQHTLIQQGGPTEIMERIGYTSIHPEGRFFPDTYFFSAESTDISILKRAFQLMEKHLASAWDNRASDLPYQNPYEALTMASIVERESALEIERPIISGVLIRRLKKKMRLQTDPTVIYGLGELFTGTLHRLDLKKDTPYNTYTRFGLPITPICMPSLKSLYAALHPDNGDTLYFVARGDGSHQFSTTYEDHKIAIQTYILGKNKQH</sequence>
<dbReference type="HAMAP" id="MF_02065">
    <property type="entry name" value="MltG"/>
    <property type="match status" value="1"/>
</dbReference>
<feature type="site" description="Important for catalytic activity" evidence="7">
    <location>
        <position position="219"/>
    </location>
</feature>
<accession>A0A7G1Q9M1</accession>
<proteinExistence type="inferred from homology"/>
<keyword evidence="4 7" id="KW-0472">Membrane</keyword>
<dbReference type="GO" id="GO:0071555">
    <property type="term" value="P:cell wall organization"/>
    <property type="evidence" value="ECO:0007669"/>
    <property type="project" value="UniProtKB-KW"/>
</dbReference>
<comment type="similarity">
    <text evidence="7">Belongs to the transglycosylase MltG family.</text>
</comment>
<dbReference type="KEGG" id="ntg:NSCAC_0911"/>
<dbReference type="GO" id="GO:0005886">
    <property type="term" value="C:plasma membrane"/>
    <property type="evidence" value="ECO:0007669"/>
    <property type="project" value="UniProtKB-UniRule"/>
</dbReference>
<evidence type="ECO:0000256" key="2">
    <source>
        <dbReference type="ARBA" id="ARBA00022692"/>
    </source>
</evidence>
<dbReference type="EC" id="4.2.2.29" evidence="7"/>
<keyword evidence="1 7" id="KW-1003">Cell membrane</keyword>
<evidence type="ECO:0000313" key="9">
    <source>
        <dbReference type="Proteomes" id="UP000516072"/>
    </source>
</evidence>
<comment type="function">
    <text evidence="7">Functions as a peptidoglycan terminase that cleaves nascent peptidoglycan strands endolytically to terminate their elongation.</text>
</comment>
<dbReference type="PANTHER" id="PTHR30518">
    <property type="entry name" value="ENDOLYTIC MUREIN TRANSGLYCOSYLASE"/>
    <property type="match status" value="1"/>
</dbReference>
<keyword evidence="5 7" id="KW-0456">Lyase</keyword>
<evidence type="ECO:0000256" key="4">
    <source>
        <dbReference type="ARBA" id="ARBA00023136"/>
    </source>
</evidence>
<evidence type="ECO:0000256" key="5">
    <source>
        <dbReference type="ARBA" id="ARBA00023239"/>
    </source>
</evidence>
<dbReference type="AlphaFoldDB" id="A0A7G1Q9M1"/>
<comment type="catalytic activity">
    <reaction evidence="7">
        <text>a peptidoglycan chain = a peptidoglycan chain with N-acetyl-1,6-anhydromuramyl-[peptide] at the reducing end + a peptidoglycan chain with N-acetylglucosamine at the non-reducing end.</text>
        <dbReference type="EC" id="4.2.2.29"/>
    </reaction>
</comment>
<keyword evidence="2 7" id="KW-0812">Transmembrane</keyword>
<reference evidence="8 9" key="1">
    <citation type="submission" date="2020-03" db="EMBL/GenBank/DDBJ databases">
        <authorList>
            <person name="Picone N."/>
        </authorList>
    </citation>
    <scope>NUCLEOTIDE SEQUENCE [LARGE SCALE GENOMIC DNA]</scope>
    <source>
        <strain evidence="8">NSCAC1</strain>
    </source>
</reference>
<keyword evidence="9" id="KW-1185">Reference proteome</keyword>
<dbReference type="Proteomes" id="UP000516072">
    <property type="component" value="Chromosome"/>
</dbReference>
<protein>
    <recommendedName>
        <fullName evidence="7">Endolytic murein transglycosylase</fullName>
        <ecNumber evidence="7">4.2.2.29</ecNumber>
    </recommendedName>
    <alternativeName>
        <fullName evidence="7">Peptidoglycan lytic transglycosylase</fullName>
    </alternativeName>
    <alternativeName>
        <fullName evidence="7">Peptidoglycan polymerization terminase</fullName>
    </alternativeName>
</protein>